<dbReference type="InterPro" id="IPR003599">
    <property type="entry name" value="Ig_sub"/>
</dbReference>
<evidence type="ECO:0000256" key="2">
    <source>
        <dbReference type="ARBA" id="ARBA00023157"/>
    </source>
</evidence>
<keyword evidence="1" id="KW-0732">Signal</keyword>
<dbReference type="SUPFAM" id="SSF48726">
    <property type="entry name" value="Immunoglobulin"/>
    <property type="match status" value="3"/>
</dbReference>
<reference evidence="4" key="4">
    <citation type="submission" date="2025-09" db="UniProtKB">
        <authorList>
            <consortium name="Ensembl"/>
        </authorList>
    </citation>
    <scope>IDENTIFICATION</scope>
</reference>
<dbReference type="InterPro" id="IPR050488">
    <property type="entry name" value="Ig_Fc_receptor"/>
</dbReference>
<dbReference type="SMART" id="SM00409">
    <property type="entry name" value="IG"/>
    <property type="match status" value="3"/>
</dbReference>
<accession>A0A3P8XLJ7</accession>
<keyword evidence="5" id="KW-1185">Reference proteome</keyword>
<evidence type="ECO:0000259" key="3">
    <source>
        <dbReference type="PROSITE" id="PS50835"/>
    </source>
</evidence>
<evidence type="ECO:0000313" key="5">
    <source>
        <dbReference type="Proteomes" id="UP000265140"/>
    </source>
</evidence>
<dbReference type="InterPro" id="IPR036179">
    <property type="entry name" value="Ig-like_dom_sf"/>
</dbReference>
<dbReference type="Ensembl" id="ENSELUT00000012176.3">
    <property type="protein sequence ID" value="ENSELUP00000004544.2"/>
    <property type="gene ID" value="ENSELUG00000000164.3"/>
</dbReference>
<dbReference type="PROSITE" id="PS50835">
    <property type="entry name" value="IG_LIKE"/>
    <property type="match status" value="2"/>
</dbReference>
<dbReference type="OMA" id="EMTIPEV"/>
<dbReference type="PANTHER" id="PTHR11481:SF64">
    <property type="entry name" value="FC RECEPTOR-LIKE PROTEIN 4"/>
    <property type="match status" value="1"/>
</dbReference>
<dbReference type="Proteomes" id="UP000265140">
    <property type="component" value="Chromosome 5"/>
</dbReference>
<dbReference type="GO" id="GO:0006955">
    <property type="term" value="P:immune response"/>
    <property type="evidence" value="ECO:0007669"/>
    <property type="project" value="TreeGrafter"/>
</dbReference>
<organism evidence="4 5">
    <name type="scientific">Esox lucius</name>
    <name type="common">Northern pike</name>
    <dbReference type="NCBI Taxonomy" id="8010"/>
    <lineage>
        <taxon>Eukaryota</taxon>
        <taxon>Metazoa</taxon>
        <taxon>Chordata</taxon>
        <taxon>Craniata</taxon>
        <taxon>Vertebrata</taxon>
        <taxon>Euteleostomi</taxon>
        <taxon>Actinopterygii</taxon>
        <taxon>Neopterygii</taxon>
        <taxon>Teleostei</taxon>
        <taxon>Protacanthopterygii</taxon>
        <taxon>Esociformes</taxon>
        <taxon>Esocidae</taxon>
        <taxon>Esox</taxon>
    </lineage>
</organism>
<protein>
    <recommendedName>
        <fullName evidence="3">Ig-like domain-containing protein</fullName>
    </recommendedName>
</protein>
<proteinExistence type="predicted"/>
<dbReference type="InterPro" id="IPR013783">
    <property type="entry name" value="Ig-like_fold"/>
</dbReference>
<dbReference type="GO" id="GO:0004888">
    <property type="term" value="F:transmembrane signaling receptor activity"/>
    <property type="evidence" value="ECO:0007669"/>
    <property type="project" value="TreeGrafter"/>
</dbReference>
<sequence>LSDVSYREETLTAVLSISPQWLNPGDSVNLSCKVKVSSAGWRFFWYKMFPYRAGSPSLLDMSYSVELLSENGTEESYNMSPAGSADTGGYVCRAGRGDPVYYTDYSLTLYVYLSELQASVSLKINLSRTQQFLWKTLSLSCELKGNTTGWRLMRNTETGVESGCPSYQGSITGTTCTRRSIYTGDSGVYWCESGSGEYSNAVNITVHAGDVILESPVHPVSEGESVTLRCLYKHQGTNPNNKADFYKDRVLISSETTGEMTIPEVSKSDEGFYKCTSDQGESRESWVTVRSEKTFKIILNVVSTGMCPLVYLLSPLILL</sequence>
<dbReference type="PANTHER" id="PTHR11481">
    <property type="entry name" value="IMMUNOGLOBULIN FC RECEPTOR"/>
    <property type="match status" value="1"/>
</dbReference>
<dbReference type="Bgee" id="ENSELUG00000000164">
    <property type="expression patterns" value="Expressed in head kidney and 9 other cell types or tissues"/>
</dbReference>
<reference evidence="5" key="1">
    <citation type="journal article" date="2014" name="PLoS ONE">
        <title>The genome and linkage map of the northern pike (Esox lucius): conserved synteny revealed between the salmonid sister group and the Neoteleostei.</title>
        <authorList>
            <person name="Rondeau E.B."/>
            <person name="Minkley D.R."/>
            <person name="Leong J.S."/>
            <person name="Messmer A.M."/>
            <person name="Jantzen J.R."/>
            <person name="von Schalburg K.R."/>
            <person name="Lemon C."/>
            <person name="Bird N.H."/>
            <person name="Koop B.F."/>
        </authorList>
    </citation>
    <scope>NUCLEOTIDE SEQUENCE</scope>
</reference>
<dbReference type="Pfam" id="PF13895">
    <property type="entry name" value="Ig_2"/>
    <property type="match status" value="1"/>
</dbReference>
<reference evidence="4" key="3">
    <citation type="submission" date="2025-08" db="UniProtKB">
        <authorList>
            <consortium name="Ensembl"/>
        </authorList>
    </citation>
    <scope>IDENTIFICATION</scope>
</reference>
<reference evidence="4" key="2">
    <citation type="submission" date="2020-02" db="EMBL/GenBank/DDBJ databases">
        <title>Esox lucius (northern pike) genome, fEsoLuc1, primary haplotype.</title>
        <authorList>
            <person name="Myers G."/>
            <person name="Karagic N."/>
            <person name="Meyer A."/>
            <person name="Pippel M."/>
            <person name="Reichard M."/>
            <person name="Winkler S."/>
            <person name="Tracey A."/>
            <person name="Sims Y."/>
            <person name="Howe K."/>
            <person name="Rhie A."/>
            <person name="Formenti G."/>
            <person name="Durbin R."/>
            <person name="Fedrigo O."/>
            <person name="Jarvis E.D."/>
        </authorList>
    </citation>
    <scope>NUCLEOTIDE SEQUENCE [LARGE SCALE GENOMIC DNA]</scope>
</reference>
<dbReference type="Gene3D" id="2.60.40.10">
    <property type="entry name" value="Immunoglobulins"/>
    <property type="match status" value="3"/>
</dbReference>
<dbReference type="AlphaFoldDB" id="A0A3P8XLJ7"/>
<dbReference type="GO" id="GO:0009897">
    <property type="term" value="C:external side of plasma membrane"/>
    <property type="evidence" value="ECO:0007669"/>
    <property type="project" value="TreeGrafter"/>
</dbReference>
<evidence type="ECO:0000313" key="4">
    <source>
        <dbReference type="Ensembl" id="ENSELUP00000004544.2"/>
    </source>
</evidence>
<dbReference type="GO" id="GO:0007166">
    <property type="term" value="P:cell surface receptor signaling pathway"/>
    <property type="evidence" value="ECO:0007669"/>
    <property type="project" value="TreeGrafter"/>
</dbReference>
<dbReference type="InterPro" id="IPR007110">
    <property type="entry name" value="Ig-like_dom"/>
</dbReference>
<dbReference type="InParanoid" id="A0A3P8XLJ7"/>
<dbReference type="GeneTree" id="ENSGT00940000163711"/>
<evidence type="ECO:0000256" key="1">
    <source>
        <dbReference type="ARBA" id="ARBA00022729"/>
    </source>
</evidence>
<keyword evidence="2" id="KW-1015">Disulfide bond</keyword>
<name>A0A3P8XLJ7_ESOLU</name>
<feature type="domain" description="Ig-like" evidence="3">
    <location>
        <begin position="9"/>
        <end position="108"/>
    </location>
</feature>
<feature type="domain" description="Ig-like" evidence="3">
    <location>
        <begin position="209"/>
        <end position="288"/>
    </location>
</feature>